<dbReference type="InterPro" id="IPR011010">
    <property type="entry name" value="DNA_brk_join_enz"/>
</dbReference>
<dbReference type="CDD" id="cd01189">
    <property type="entry name" value="INT_ICEBs1_C_like"/>
    <property type="match status" value="1"/>
</dbReference>
<keyword evidence="4" id="KW-0233">DNA recombination</keyword>
<evidence type="ECO:0000256" key="3">
    <source>
        <dbReference type="ARBA" id="ARBA00023125"/>
    </source>
</evidence>
<protein>
    <submittedName>
        <fullName evidence="6">Site-specific integrase</fullName>
    </submittedName>
</protein>
<evidence type="ECO:0000256" key="2">
    <source>
        <dbReference type="ARBA" id="ARBA00022908"/>
    </source>
</evidence>
<keyword evidence="3" id="KW-0238">DNA-binding</keyword>
<name>A0ABT5SF46_9MICO</name>
<keyword evidence="7" id="KW-1185">Reference proteome</keyword>
<dbReference type="Pfam" id="PF00589">
    <property type="entry name" value="Phage_integrase"/>
    <property type="match status" value="1"/>
</dbReference>
<dbReference type="Gene3D" id="1.10.150.130">
    <property type="match status" value="1"/>
</dbReference>
<keyword evidence="2" id="KW-0229">DNA integration</keyword>
<dbReference type="PANTHER" id="PTHR30629">
    <property type="entry name" value="PROPHAGE INTEGRASE"/>
    <property type="match status" value="1"/>
</dbReference>
<evidence type="ECO:0000313" key="7">
    <source>
        <dbReference type="Proteomes" id="UP001218170"/>
    </source>
</evidence>
<dbReference type="InterPro" id="IPR013762">
    <property type="entry name" value="Integrase-like_cat_sf"/>
</dbReference>
<dbReference type="EMBL" id="JAQZCI010000001">
    <property type="protein sequence ID" value="MDD7961384.1"/>
    <property type="molecule type" value="Genomic_DNA"/>
</dbReference>
<evidence type="ECO:0000256" key="4">
    <source>
        <dbReference type="ARBA" id="ARBA00023172"/>
    </source>
</evidence>
<reference evidence="6 7" key="1">
    <citation type="submission" date="2023-02" db="EMBL/GenBank/DDBJ databases">
        <title>Study of novel species of the Microbacterium genus.</title>
        <authorList>
            <person name="Arroyo-Herrera I."/>
            <person name="Roman-Ponce B."/>
            <person name="Vasquez-Murrieta M.S."/>
        </authorList>
    </citation>
    <scope>NUCLEOTIDE SEQUENCE [LARGE SCALE GENOMIC DNA]</scope>
    <source>
        <strain evidence="6 7">NE1TT3</strain>
    </source>
</reference>
<dbReference type="SUPFAM" id="SSF56349">
    <property type="entry name" value="DNA breaking-rejoining enzymes"/>
    <property type="match status" value="1"/>
</dbReference>
<evidence type="ECO:0000259" key="5">
    <source>
        <dbReference type="PROSITE" id="PS51898"/>
    </source>
</evidence>
<comment type="caution">
    <text evidence="6">The sequence shown here is derived from an EMBL/GenBank/DDBJ whole genome shotgun (WGS) entry which is preliminary data.</text>
</comment>
<dbReference type="InterPro" id="IPR002104">
    <property type="entry name" value="Integrase_catalytic"/>
</dbReference>
<evidence type="ECO:0000313" key="6">
    <source>
        <dbReference type="EMBL" id="MDD7961384.1"/>
    </source>
</evidence>
<comment type="similarity">
    <text evidence="1">Belongs to the 'phage' integrase family.</text>
</comment>
<feature type="domain" description="Tyr recombinase" evidence="5">
    <location>
        <begin position="170"/>
        <end position="358"/>
    </location>
</feature>
<evidence type="ECO:0000256" key="1">
    <source>
        <dbReference type="ARBA" id="ARBA00008857"/>
    </source>
</evidence>
<proteinExistence type="inferred from homology"/>
<dbReference type="Gene3D" id="1.10.443.10">
    <property type="entry name" value="Intergrase catalytic core"/>
    <property type="match status" value="1"/>
</dbReference>
<dbReference type="Proteomes" id="UP001218170">
    <property type="component" value="Unassembled WGS sequence"/>
</dbReference>
<dbReference type="InterPro" id="IPR050808">
    <property type="entry name" value="Phage_Integrase"/>
</dbReference>
<dbReference type="PANTHER" id="PTHR30629:SF2">
    <property type="entry name" value="PROPHAGE INTEGRASE INTS-RELATED"/>
    <property type="match status" value="1"/>
</dbReference>
<accession>A0ABT5SF46</accession>
<dbReference type="InterPro" id="IPR010998">
    <property type="entry name" value="Integrase_recombinase_N"/>
</dbReference>
<organism evidence="6 7">
    <name type="scientific">Microbacterium thalli</name>
    <dbReference type="NCBI Taxonomy" id="3027921"/>
    <lineage>
        <taxon>Bacteria</taxon>
        <taxon>Bacillati</taxon>
        <taxon>Actinomycetota</taxon>
        <taxon>Actinomycetes</taxon>
        <taxon>Micrococcales</taxon>
        <taxon>Microbacteriaceae</taxon>
        <taxon>Microbacterium</taxon>
    </lineage>
</organism>
<dbReference type="PROSITE" id="PS51898">
    <property type="entry name" value="TYR_RECOMBINASE"/>
    <property type="match status" value="1"/>
</dbReference>
<dbReference type="RefSeq" id="WP_274263888.1">
    <property type="nucleotide sequence ID" value="NZ_JAQZCI010000001.1"/>
</dbReference>
<gene>
    <name evidence="6" type="ORF">PUW80_03360</name>
</gene>
<sequence>MPKRTTRNVYSYDSVKHGTLWRARYVSPSNRVVEKRGFMTKAEAEAWLTTEKSKLITGDWTDPRKSTVTVGSLAPAWLDIKKCTLKPSAYRPLETSWRLHVAPRWERVPLRRVINGDIAAWLSTIDRSPSIVHRAYGVLNGILKQAVKDGRLGRNPATGVDSLPRRRTRRIRRYLTQDELRRVADASGPHRPLVLTLGYCGLRWGEAVALKVADVDLEKRRITVHRSAVEVHGEIHLSTPKTDASTRLVPLPAIVVEALRPELSGRRPSALVFPGPTGDYMRRVRASAGSKSWWKTALATAGVETMVLHDLRHTAASIAVNAGGNVKSVQRMLGHASAAMTLDRYADLFDDGLDRLLDQIDGAVGQRRGDVRE</sequence>